<evidence type="ECO:0000313" key="8">
    <source>
        <dbReference type="EMBL" id="NYI06212.1"/>
    </source>
</evidence>
<comment type="caution">
    <text evidence="8">The sequence shown here is derived from an EMBL/GenBank/DDBJ whole genome shotgun (WGS) entry which is preliminary data.</text>
</comment>
<evidence type="ECO:0000256" key="5">
    <source>
        <dbReference type="SAM" id="MobiDB-lite"/>
    </source>
</evidence>
<evidence type="ECO:0000256" key="6">
    <source>
        <dbReference type="SAM" id="SignalP"/>
    </source>
</evidence>
<dbReference type="Gene3D" id="3.90.226.10">
    <property type="entry name" value="2-enoyl-CoA Hydratase, Chain A, domain 1"/>
    <property type="match status" value="1"/>
</dbReference>
<dbReference type="AlphaFoldDB" id="A0A853A6Y0"/>
<dbReference type="GO" id="GO:0030288">
    <property type="term" value="C:outer membrane-bounded periplasmic space"/>
    <property type="evidence" value="ECO:0007669"/>
    <property type="project" value="TreeGrafter"/>
</dbReference>
<keyword evidence="6" id="KW-0732">Signal</keyword>
<dbReference type="GO" id="GO:0004252">
    <property type="term" value="F:serine-type endopeptidase activity"/>
    <property type="evidence" value="ECO:0007669"/>
    <property type="project" value="UniProtKB-EC"/>
</dbReference>
<protein>
    <submittedName>
        <fullName evidence="8">Carboxyl-terminal processing protease</fullName>
        <ecNumber evidence="8">3.4.21.102</ecNumber>
    </submittedName>
</protein>
<proteinExistence type="inferred from homology"/>
<keyword evidence="3 8" id="KW-0378">Hydrolase</keyword>
<dbReference type="Proteomes" id="UP000567795">
    <property type="component" value="Unassembled WGS sequence"/>
</dbReference>
<dbReference type="EC" id="3.4.21.102" evidence="8"/>
<dbReference type="SUPFAM" id="SSF52096">
    <property type="entry name" value="ClpP/crotonase"/>
    <property type="match status" value="1"/>
</dbReference>
<dbReference type="PANTHER" id="PTHR32060">
    <property type="entry name" value="TAIL-SPECIFIC PROTEASE"/>
    <property type="match status" value="1"/>
</dbReference>
<feature type="domain" description="PDZ" evidence="7">
    <location>
        <begin position="136"/>
        <end position="202"/>
    </location>
</feature>
<evidence type="ECO:0000259" key="7">
    <source>
        <dbReference type="PROSITE" id="PS50106"/>
    </source>
</evidence>
<dbReference type="PANTHER" id="PTHR32060:SF30">
    <property type="entry name" value="CARBOXY-TERMINAL PROCESSING PROTEASE CTPA"/>
    <property type="match status" value="1"/>
</dbReference>
<dbReference type="SUPFAM" id="SSF50156">
    <property type="entry name" value="PDZ domain-like"/>
    <property type="match status" value="1"/>
</dbReference>
<feature type="compositionally biased region" description="Basic and acidic residues" evidence="5">
    <location>
        <begin position="47"/>
        <end position="62"/>
    </location>
</feature>
<dbReference type="CDD" id="cd07560">
    <property type="entry name" value="Peptidase_S41_CPP"/>
    <property type="match status" value="1"/>
</dbReference>
<dbReference type="Pfam" id="PF03572">
    <property type="entry name" value="Peptidase_S41"/>
    <property type="match status" value="1"/>
</dbReference>
<dbReference type="Pfam" id="PF17820">
    <property type="entry name" value="PDZ_6"/>
    <property type="match status" value="1"/>
</dbReference>
<keyword evidence="4" id="KW-0720">Serine protease</keyword>
<dbReference type="EMBL" id="JACBZD010000001">
    <property type="protein sequence ID" value="NYI06212.1"/>
    <property type="molecule type" value="Genomic_DNA"/>
</dbReference>
<dbReference type="SMART" id="SM00245">
    <property type="entry name" value="TSPc"/>
    <property type="match status" value="1"/>
</dbReference>
<dbReference type="RefSeq" id="WP_179814831.1">
    <property type="nucleotide sequence ID" value="NZ_JACBZD010000001.1"/>
</dbReference>
<dbReference type="Gene3D" id="2.30.42.10">
    <property type="match status" value="1"/>
</dbReference>
<dbReference type="Gene3D" id="3.30.750.44">
    <property type="match status" value="1"/>
</dbReference>
<dbReference type="SMART" id="SM00228">
    <property type="entry name" value="PDZ"/>
    <property type="match status" value="1"/>
</dbReference>
<comment type="similarity">
    <text evidence="1">Belongs to the peptidase S41A family.</text>
</comment>
<accession>A0A853A6Y0</accession>
<keyword evidence="2 8" id="KW-0645">Protease</keyword>
<organism evidence="8 9">
    <name type="scientific">Allostreptomyces psammosilenae</name>
    <dbReference type="NCBI Taxonomy" id="1892865"/>
    <lineage>
        <taxon>Bacteria</taxon>
        <taxon>Bacillati</taxon>
        <taxon>Actinomycetota</taxon>
        <taxon>Actinomycetes</taxon>
        <taxon>Kitasatosporales</taxon>
        <taxon>Streptomycetaceae</taxon>
        <taxon>Allostreptomyces</taxon>
    </lineage>
</organism>
<dbReference type="GO" id="GO:0007165">
    <property type="term" value="P:signal transduction"/>
    <property type="evidence" value="ECO:0007669"/>
    <property type="project" value="TreeGrafter"/>
</dbReference>
<dbReference type="PROSITE" id="PS50106">
    <property type="entry name" value="PDZ"/>
    <property type="match status" value="1"/>
</dbReference>
<dbReference type="InterPro" id="IPR036034">
    <property type="entry name" value="PDZ_sf"/>
</dbReference>
<keyword evidence="9" id="KW-1185">Reference proteome</keyword>
<dbReference type="GO" id="GO:0006508">
    <property type="term" value="P:proteolysis"/>
    <property type="evidence" value="ECO:0007669"/>
    <property type="project" value="UniProtKB-KW"/>
</dbReference>
<gene>
    <name evidence="8" type="ORF">FHU37_003155</name>
</gene>
<dbReference type="InterPro" id="IPR004447">
    <property type="entry name" value="Peptidase_S41A"/>
</dbReference>
<name>A0A853A6Y0_9ACTN</name>
<evidence type="ECO:0000256" key="4">
    <source>
        <dbReference type="ARBA" id="ARBA00022825"/>
    </source>
</evidence>
<evidence type="ECO:0000256" key="3">
    <source>
        <dbReference type="ARBA" id="ARBA00022801"/>
    </source>
</evidence>
<dbReference type="InterPro" id="IPR029045">
    <property type="entry name" value="ClpP/crotonase-like_dom_sf"/>
</dbReference>
<reference evidence="8 9" key="1">
    <citation type="submission" date="2020-07" db="EMBL/GenBank/DDBJ databases">
        <title>Sequencing the genomes of 1000 actinobacteria strains.</title>
        <authorList>
            <person name="Klenk H.-P."/>
        </authorList>
    </citation>
    <scope>NUCLEOTIDE SEQUENCE [LARGE SCALE GENOMIC DNA]</scope>
    <source>
        <strain evidence="8 9">DSM 42178</strain>
    </source>
</reference>
<evidence type="ECO:0000256" key="1">
    <source>
        <dbReference type="ARBA" id="ARBA00009179"/>
    </source>
</evidence>
<feature type="region of interest" description="Disordered" evidence="5">
    <location>
        <begin position="40"/>
        <end position="62"/>
    </location>
</feature>
<feature type="chain" id="PRO_5039587495" evidence="6">
    <location>
        <begin position="24"/>
        <end position="441"/>
    </location>
</feature>
<dbReference type="InterPro" id="IPR041489">
    <property type="entry name" value="PDZ_6"/>
</dbReference>
<evidence type="ECO:0000256" key="2">
    <source>
        <dbReference type="ARBA" id="ARBA00022670"/>
    </source>
</evidence>
<dbReference type="InterPro" id="IPR001478">
    <property type="entry name" value="PDZ"/>
</dbReference>
<feature type="signal peptide" evidence="6">
    <location>
        <begin position="1"/>
        <end position="23"/>
    </location>
</feature>
<dbReference type="InterPro" id="IPR005151">
    <property type="entry name" value="Tail-specific_protease"/>
</dbReference>
<evidence type="ECO:0000313" key="9">
    <source>
        <dbReference type="Proteomes" id="UP000567795"/>
    </source>
</evidence>
<sequence length="441" mass="44134">MSGCLRRCRQGATLAAAFGAAVAMGAATGAWGQGSAEVAGAQSRPAVVDRSESQVARGDERPALLAGASPRAADGVDGADGAVEPWGATVTGTGEASGLRGLEGLELTAEEARALIAASGDEWAAYYDPERFESFESSLEGHYTGVGLWVRPDDGGRTVRIDGVRPGGPAARAGVVEGDRLLAVDGVPVSGLASTEVVALLRGGSADSGAGSAVALRLAGADGAEREVRLVRELLSNGDVAVDRLSGGVTRIAVETFSSGVAAQVREAMQQAGRDAEEAADAAVGHGGVVLDLRGNSGGLVSEAVATASVFLDGGVVALYDGPNGLEELRAEPGGDARTPLVVLVDGATRSAGELVAAALQDRGRAVVVGSTTFGKGTVQEPSTLADGSVVERTVGEYFGPQGRRVDGVGVRPDLPVEPGEPAEVAERQALTVLAGLAPAG</sequence>